<dbReference type="GeneID" id="77846524"/>
<dbReference type="EMBL" id="JABEVU030000001">
    <property type="protein sequence ID" value="MDB0580471.1"/>
    <property type="molecule type" value="Genomic_DNA"/>
</dbReference>
<sequence length="52" mass="5953">MFAIESKTNRQIAHNLALEGMEVSKEQQKLILEAINSNREITNELIRKIASK</sequence>
<dbReference type="RefSeq" id="WP_175288522.1">
    <property type="nucleotide sequence ID" value="NZ_CANNAG010000005.1"/>
</dbReference>
<gene>
    <name evidence="1" type="ORF">F7P68_0007990</name>
</gene>
<accession>A0ABT4YI17</accession>
<name>A0ABT4YI17_9STAP</name>
<dbReference type="Proteomes" id="UP000527860">
    <property type="component" value="Unassembled WGS sequence"/>
</dbReference>
<organism evidence="1 2">
    <name type="scientific">Salinicoccus roseus</name>
    <dbReference type="NCBI Taxonomy" id="45670"/>
    <lineage>
        <taxon>Bacteria</taxon>
        <taxon>Bacillati</taxon>
        <taxon>Bacillota</taxon>
        <taxon>Bacilli</taxon>
        <taxon>Bacillales</taxon>
        <taxon>Staphylococcaceae</taxon>
        <taxon>Salinicoccus</taxon>
    </lineage>
</organism>
<reference evidence="1" key="2">
    <citation type="submission" date="2022-12" db="EMBL/GenBank/DDBJ databases">
        <title>Genome analysis and biological profiling of marine Salinicoccus roseus MOSEL-ME25.</title>
        <authorList>
            <person name="Mirza F.T."/>
            <person name="Xie Y."/>
            <person name="Shinwari Z.K."/>
        </authorList>
    </citation>
    <scope>NUCLEOTIDE SEQUENCE</scope>
    <source>
        <strain evidence="1">MOSEL-ME25</strain>
    </source>
</reference>
<keyword evidence="2" id="KW-1185">Reference proteome</keyword>
<proteinExistence type="predicted"/>
<reference evidence="1" key="1">
    <citation type="submission" date="2020-04" db="EMBL/GenBank/DDBJ databases">
        <authorList>
            <person name="Tanveer F."/>
            <person name="Xie Y."/>
            <person name="Shinwari Z.K."/>
        </authorList>
    </citation>
    <scope>NUCLEOTIDE SEQUENCE</scope>
    <source>
        <strain evidence="1">MOSEL-ME25</strain>
    </source>
</reference>
<comment type="caution">
    <text evidence="1">The sequence shown here is derived from an EMBL/GenBank/DDBJ whole genome shotgun (WGS) entry which is preliminary data.</text>
</comment>
<protein>
    <submittedName>
        <fullName evidence="1">Uncharacterized protein</fullName>
    </submittedName>
</protein>
<evidence type="ECO:0000313" key="2">
    <source>
        <dbReference type="Proteomes" id="UP000527860"/>
    </source>
</evidence>
<evidence type="ECO:0000313" key="1">
    <source>
        <dbReference type="EMBL" id="MDB0580471.1"/>
    </source>
</evidence>